<dbReference type="Gene3D" id="3.30.1050.20">
    <property type="match status" value="1"/>
</dbReference>
<dbReference type="AlphaFoldDB" id="A0A0C2FM72"/>
<dbReference type="STRING" id="183763.LP52_01355"/>
<evidence type="ECO:0000259" key="2">
    <source>
        <dbReference type="Pfam" id="PF11716"/>
    </source>
</evidence>
<proteinExistence type="predicted"/>
<dbReference type="NCBIfam" id="TIGR03083">
    <property type="entry name" value="maleylpyruvate isomerase family mycothiol-dependent enzyme"/>
    <property type="match status" value="1"/>
</dbReference>
<dbReference type="RefSeq" id="WP_040269987.1">
    <property type="nucleotide sequence ID" value="NZ_JROO01000003.1"/>
</dbReference>
<dbReference type="InterPro" id="IPR036527">
    <property type="entry name" value="SCP2_sterol-bd_dom_sf"/>
</dbReference>
<dbReference type="GO" id="GO:0046872">
    <property type="term" value="F:metal ion binding"/>
    <property type="evidence" value="ECO:0007669"/>
    <property type="project" value="InterPro"/>
</dbReference>
<protein>
    <recommendedName>
        <fullName evidence="2">Mycothiol-dependent maleylpyruvate isomerase metal-binding domain-containing protein</fullName>
    </recommendedName>
</protein>
<dbReference type="Proteomes" id="UP000031675">
    <property type="component" value="Unassembled WGS sequence"/>
</dbReference>
<sequence length="254" mass="27305">MTVPRIRPDDHSVVFGAAEDATGRLLRTVSNMRPDQIGEPSLLPGWTRGHVLAHVARNADALVRLLEGAREGRQADMYPGAEARERDIEAGSGRPPEEQAADVEASAERLAEAVRGMSKKAWSFEIKHPSGRVFPAARIPWMRLAEVEYHHVDLGLAYTPAEWPQPFVAEEVEKLAARFAADEELPPVLLRDTASGEESRIGAAAGPAVTAQGSASDLLAWLSGRADGSRLTVHRGGTPVDEPAAVLPALPPML</sequence>
<feature type="domain" description="Mycothiol-dependent maleylpyruvate isomerase metal-binding" evidence="2">
    <location>
        <begin position="19"/>
        <end position="154"/>
    </location>
</feature>
<dbReference type="Gene3D" id="1.20.120.450">
    <property type="entry name" value="dinb family like domain"/>
    <property type="match status" value="1"/>
</dbReference>
<evidence type="ECO:0000313" key="3">
    <source>
        <dbReference type="EMBL" id="KII00495.1"/>
    </source>
</evidence>
<feature type="region of interest" description="Disordered" evidence="1">
    <location>
        <begin position="76"/>
        <end position="101"/>
    </location>
</feature>
<dbReference type="EMBL" id="JROO01000003">
    <property type="protein sequence ID" value="KII00495.1"/>
    <property type="molecule type" value="Genomic_DNA"/>
</dbReference>
<organism evidence="3 4">
    <name type="scientific">Streptomonospora alba</name>
    <dbReference type="NCBI Taxonomy" id="183763"/>
    <lineage>
        <taxon>Bacteria</taxon>
        <taxon>Bacillati</taxon>
        <taxon>Actinomycetota</taxon>
        <taxon>Actinomycetes</taxon>
        <taxon>Streptosporangiales</taxon>
        <taxon>Nocardiopsidaceae</taxon>
        <taxon>Streptomonospora</taxon>
    </lineage>
</organism>
<comment type="caution">
    <text evidence="3">The sequence shown here is derived from an EMBL/GenBank/DDBJ whole genome shotgun (WGS) entry which is preliminary data.</text>
</comment>
<evidence type="ECO:0000313" key="4">
    <source>
        <dbReference type="Proteomes" id="UP000031675"/>
    </source>
</evidence>
<dbReference type="InterPro" id="IPR017517">
    <property type="entry name" value="Maleyloyr_isom"/>
</dbReference>
<gene>
    <name evidence="3" type="ORF">LP52_01355</name>
</gene>
<evidence type="ECO:0000256" key="1">
    <source>
        <dbReference type="SAM" id="MobiDB-lite"/>
    </source>
</evidence>
<dbReference type="OrthoDB" id="5118203at2"/>
<keyword evidence="4" id="KW-1185">Reference proteome</keyword>
<dbReference type="SUPFAM" id="SSF55718">
    <property type="entry name" value="SCP-like"/>
    <property type="match status" value="1"/>
</dbReference>
<dbReference type="SUPFAM" id="SSF109854">
    <property type="entry name" value="DinB/YfiT-like putative metalloenzymes"/>
    <property type="match status" value="1"/>
</dbReference>
<accession>A0A0C2FM72</accession>
<reference evidence="4" key="1">
    <citation type="journal article" date="2015" name="Chem. Biol.">
        <title>Structure, bioactivity, and resistance mechanism of streptomonomicin, an unusual lasso Peptide from an understudied halophilic actinomycete.</title>
        <authorList>
            <person name="Metelev M."/>
            <person name="Tietz J.I."/>
            <person name="Melby J.O."/>
            <person name="Blair P.M."/>
            <person name="Zhu L."/>
            <person name="Livnat I."/>
            <person name="Severinov K."/>
            <person name="Mitchell D.A."/>
        </authorList>
    </citation>
    <scope>NUCLEOTIDE SEQUENCE [LARGE SCALE GENOMIC DNA]</scope>
    <source>
        <strain evidence="4">YIM 90003</strain>
    </source>
</reference>
<dbReference type="InterPro" id="IPR034660">
    <property type="entry name" value="DinB/YfiT-like"/>
</dbReference>
<dbReference type="Pfam" id="PF11716">
    <property type="entry name" value="MDMPI_N"/>
    <property type="match status" value="1"/>
</dbReference>
<name>A0A0C2FM72_9ACTN</name>
<dbReference type="InterPro" id="IPR024344">
    <property type="entry name" value="MDMPI_metal-binding"/>
</dbReference>